<dbReference type="AlphaFoldDB" id="I3SZZ8"/>
<dbReference type="EMBL" id="BT146046">
    <property type="protein sequence ID" value="AFK45840.1"/>
    <property type="molecule type" value="mRNA"/>
</dbReference>
<protein>
    <submittedName>
        <fullName evidence="1">Uncharacterized protein</fullName>
    </submittedName>
</protein>
<sequence length="69" mass="7880">MCLHFDIDKQSVKGNESKSIIVKSTRSKKEGRVIKQLQKSIPCQHEVGFSSSVLEIHKKFGPCFIQFMI</sequence>
<name>I3SZZ8_LOTJA</name>
<accession>I3SZZ8</accession>
<proteinExistence type="evidence at transcript level"/>
<organism evidence="1">
    <name type="scientific">Lotus japonicus</name>
    <name type="common">Lotus corniculatus var. japonicus</name>
    <dbReference type="NCBI Taxonomy" id="34305"/>
    <lineage>
        <taxon>Eukaryota</taxon>
        <taxon>Viridiplantae</taxon>
        <taxon>Streptophyta</taxon>
        <taxon>Embryophyta</taxon>
        <taxon>Tracheophyta</taxon>
        <taxon>Spermatophyta</taxon>
        <taxon>Magnoliopsida</taxon>
        <taxon>eudicotyledons</taxon>
        <taxon>Gunneridae</taxon>
        <taxon>Pentapetalae</taxon>
        <taxon>rosids</taxon>
        <taxon>fabids</taxon>
        <taxon>Fabales</taxon>
        <taxon>Fabaceae</taxon>
        <taxon>Papilionoideae</taxon>
        <taxon>50 kb inversion clade</taxon>
        <taxon>NPAAA clade</taxon>
        <taxon>Hologalegina</taxon>
        <taxon>robinioid clade</taxon>
        <taxon>Loteae</taxon>
        <taxon>Lotus</taxon>
    </lineage>
</organism>
<evidence type="ECO:0000313" key="1">
    <source>
        <dbReference type="EMBL" id="AFK45840.1"/>
    </source>
</evidence>
<reference evidence="1" key="1">
    <citation type="submission" date="2012-05" db="EMBL/GenBank/DDBJ databases">
        <authorList>
            <person name="Krishnakumar V."/>
            <person name="Cheung F."/>
            <person name="Xiao Y."/>
            <person name="Chan A."/>
            <person name="Moskal W.A."/>
            <person name="Town C.D."/>
        </authorList>
    </citation>
    <scope>NUCLEOTIDE SEQUENCE</scope>
</reference>